<proteinExistence type="predicted"/>
<sequence length="409" mass="45826">MEGRGSVVLWKVAKDDQYQFDRPNFFTGLRVPESWGRSALTLKEYPLLQQRSCVVQSSLPKHHREFFSTPGNGVYAFKEDFQNYYGNTPLLSSVILLLFILLYLRRLISELQSLFSLFVTHRKSAQAPDTEEVKDETEFAKRKENRNSCTLVTTASYYTFRLYALRTNYANGLGIGKVELEEVNPHLRGGRVENHLGKATPSSPDRDLKLDLPVLSSPAQHDKRVSQLRHRGGIDTTQHALKRGVLRVGLGGDPKGGGKPIRGAGDLCREQHPALSVGYRRPQCPDMGEGWPGFDPSFWMVRSIYSDTKINSTTKYLDRMRVSRVKGTVSYYPFGLYALSTSYVNRLGIGKVELEEGNPHLRGGRVENHLGKTTPVHPTEIRTSISPSSAVELNTTSALANYATEAGEF</sequence>
<name>A0A7R9E5E0_9NEOP</name>
<accession>A0A7R9E5E0</accession>
<keyword evidence="1" id="KW-0812">Transmembrane</keyword>
<keyword evidence="1" id="KW-0472">Membrane</keyword>
<dbReference type="AlphaFoldDB" id="A0A7R9E5E0"/>
<dbReference type="EMBL" id="OB793538">
    <property type="protein sequence ID" value="CAD7427749.1"/>
    <property type="molecule type" value="Genomic_DNA"/>
</dbReference>
<feature type="transmembrane region" description="Helical" evidence="1">
    <location>
        <begin position="84"/>
        <end position="104"/>
    </location>
</feature>
<protein>
    <submittedName>
        <fullName evidence="2">Uncharacterized protein</fullName>
    </submittedName>
</protein>
<reference evidence="2" key="1">
    <citation type="submission" date="2020-11" db="EMBL/GenBank/DDBJ databases">
        <authorList>
            <person name="Tran Van P."/>
        </authorList>
    </citation>
    <scope>NUCLEOTIDE SEQUENCE</scope>
</reference>
<evidence type="ECO:0000313" key="2">
    <source>
        <dbReference type="EMBL" id="CAD7427749.1"/>
    </source>
</evidence>
<organism evidence="2">
    <name type="scientific">Timema monikensis</name>
    <dbReference type="NCBI Taxonomy" id="170555"/>
    <lineage>
        <taxon>Eukaryota</taxon>
        <taxon>Metazoa</taxon>
        <taxon>Ecdysozoa</taxon>
        <taxon>Arthropoda</taxon>
        <taxon>Hexapoda</taxon>
        <taxon>Insecta</taxon>
        <taxon>Pterygota</taxon>
        <taxon>Neoptera</taxon>
        <taxon>Polyneoptera</taxon>
        <taxon>Phasmatodea</taxon>
        <taxon>Timematodea</taxon>
        <taxon>Timematoidea</taxon>
        <taxon>Timematidae</taxon>
        <taxon>Timema</taxon>
    </lineage>
</organism>
<keyword evidence="1" id="KW-1133">Transmembrane helix</keyword>
<gene>
    <name evidence="2" type="ORF">TMSB3V08_LOCUS4578</name>
</gene>
<evidence type="ECO:0000256" key="1">
    <source>
        <dbReference type="SAM" id="Phobius"/>
    </source>
</evidence>